<keyword evidence="12" id="KW-1185">Reference proteome</keyword>
<dbReference type="InterPro" id="IPR011066">
    <property type="entry name" value="MscS_channel_C_sf"/>
</dbReference>
<feature type="transmembrane region" description="Helical" evidence="7">
    <location>
        <begin position="282"/>
        <end position="301"/>
    </location>
</feature>
<dbReference type="Gene3D" id="1.10.287.1260">
    <property type="match status" value="1"/>
</dbReference>
<dbReference type="RefSeq" id="WP_093309134.1">
    <property type="nucleotide sequence ID" value="NZ_FOZG01000001.1"/>
</dbReference>
<evidence type="ECO:0000256" key="1">
    <source>
        <dbReference type="ARBA" id="ARBA00004651"/>
    </source>
</evidence>
<dbReference type="PANTHER" id="PTHR30347:SF9">
    <property type="entry name" value="MINICONDUCTANCE MECHANOSENSITIVE CHANNEL MSCM"/>
    <property type="match status" value="1"/>
</dbReference>
<dbReference type="InterPro" id="IPR006685">
    <property type="entry name" value="MscS_channel_2nd"/>
</dbReference>
<dbReference type="STRING" id="1166337.SAMN05192580_0014"/>
<dbReference type="GO" id="GO:0008381">
    <property type="term" value="F:mechanosensitive monoatomic ion channel activity"/>
    <property type="evidence" value="ECO:0007669"/>
    <property type="project" value="UniProtKB-ARBA"/>
</dbReference>
<feature type="transmembrane region" description="Helical" evidence="7">
    <location>
        <begin position="199"/>
        <end position="219"/>
    </location>
</feature>
<evidence type="ECO:0000259" key="9">
    <source>
        <dbReference type="Pfam" id="PF00924"/>
    </source>
</evidence>
<dbReference type="SUPFAM" id="SSF82689">
    <property type="entry name" value="Mechanosensitive channel protein MscS (YggB), C-terminal domain"/>
    <property type="match status" value="1"/>
</dbReference>
<dbReference type="Gene3D" id="3.30.70.100">
    <property type="match status" value="1"/>
</dbReference>
<feature type="transmembrane region" description="Helical" evidence="7">
    <location>
        <begin position="468"/>
        <end position="492"/>
    </location>
</feature>
<keyword evidence="4 7" id="KW-0812">Transmembrane</keyword>
<feature type="chain" id="PRO_5011522034" evidence="8">
    <location>
        <begin position="22"/>
        <end position="797"/>
    </location>
</feature>
<dbReference type="InterPro" id="IPR022249">
    <property type="entry name" value="DUF3772"/>
</dbReference>
<feature type="domain" description="DUF3772" evidence="10">
    <location>
        <begin position="122"/>
        <end position="183"/>
    </location>
</feature>
<sequence length="797" mass="84290">MISCLRAVLLFLLLLPVAHLAAQPAMELTEAAKRLSVAASQIARADRTLEAKTDEPARDALRQQLTAAATDAAAVATGLQAELALVDARIAELGPAAAAETPELRNQRTLLAQQRTGLDSAIKRGRLLGIEAQQLIDEIEAAQAEQIGERIAQRTPSPVSPAFWSRLLKSLPRDLGRGARLLSDIGAEWGRGFRGQVPWPAAAGLAVALLLLFPARLALRRAGRNRMVAQGVPGHRVRRSAYALWRVVVGTALPGFAALIFAQGLRWSDMVSERAAPLLDTLVVAAFVSAFVNSLAGTLLLRSQPSWRLLSIDDATAQRLRPWSWLLSALALAVPCLDTFTRTAGASTIGSTAVAIVEVLAYIVLLGGTLFTIGRLRAGSEEAPARAGVAVLSLAAWIALLVALGALLFGYVGLSRFIVRTMTWAAVVSGTLYLLLAATDDVATTVFSSKSRFGETLHRGVGIRPAAIDQFGVLLSGGIRLTLVLLALATMLDPFGTSIGTLFGRLGAINQGITVGALSLSPWSLLRSILVFVIGLALVKLFGRWLNGRYLPTTELDGSARNSVSLVARYVGLSLAVLWALASLGIGVERIALLLSALSVGIGFGLQAITQNFVSGLILLAERPVKIGDLVRIGTDEGDVKRISVRSTEIELADHSTLIVPNSELITKSVLNKTLASPLGRIQLQFAVPITADANRVREILLELFATNADVLAEPAPAVFIDGIADNRVAFNAFAHVASPRAAYGARSAILFALLHRLGEEKIDIGTVPQRLELAGPVALPLPAGQTATPPVPTSKG</sequence>
<keyword evidence="8" id="KW-0732">Signal</keyword>
<dbReference type="InterPro" id="IPR011014">
    <property type="entry name" value="MscS_channel_TM-2"/>
</dbReference>
<dbReference type="InterPro" id="IPR010920">
    <property type="entry name" value="LSM_dom_sf"/>
</dbReference>
<evidence type="ECO:0000313" key="12">
    <source>
        <dbReference type="Proteomes" id="UP000198824"/>
    </source>
</evidence>
<feature type="transmembrane region" description="Helical" evidence="7">
    <location>
        <begin position="353"/>
        <end position="376"/>
    </location>
</feature>
<evidence type="ECO:0000256" key="2">
    <source>
        <dbReference type="ARBA" id="ARBA00008017"/>
    </source>
</evidence>
<evidence type="ECO:0000256" key="6">
    <source>
        <dbReference type="ARBA" id="ARBA00023136"/>
    </source>
</evidence>
<keyword evidence="6 7" id="KW-0472">Membrane</keyword>
<dbReference type="SUPFAM" id="SSF50182">
    <property type="entry name" value="Sm-like ribonucleoproteins"/>
    <property type="match status" value="1"/>
</dbReference>
<dbReference type="Proteomes" id="UP000198824">
    <property type="component" value="Unassembled WGS sequence"/>
</dbReference>
<dbReference type="GO" id="GO:0005886">
    <property type="term" value="C:plasma membrane"/>
    <property type="evidence" value="ECO:0007669"/>
    <property type="project" value="UniProtKB-SubCell"/>
</dbReference>
<dbReference type="SUPFAM" id="SSF82861">
    <property type="entry name" value="Mechanosensitive channel protein MscS (YggB), transmembrane region"/>
    <property type="match status" value="1"/>
</dbReference>
<dbReference type="PANTHER" id="PTHR30347">
    <property type="entry name" value="POTASSIUM CHANNEL RELATED"/>
    <property type="match status" value="1"/>
</dbReference>
<evidence type="ECO:0000313" key="11">
    <source>
        <dbReference type="EMBL" id="SFR75774.1"/>
    </source>
</evidence>
<reference evidence="11 12" key="1">
    <citation type="submission" date="2016-10" db="EMBL/GenBank/DDBJ databases">
        <authorList>
            <person name="de Groot N.N."/>
        </authorList>
    </citation>
    <scope>NUCLEOTIDE SEQUENCE [LARGE SCALE GENOMIC DNA]</scope>
    <source>
        <strain evidence="11 12">S5-249</strain>
    </source>
</reference>
<evidence type="ECO:0000256" key="4">
    <source>
        <dbReference type="ARBA" id="ARBA00022692"/>
    </source>
</evidence>
<feature type="transmembrane region" description="Helical" evidence="7">
    <location>
        <begin position="240"/>
        <end position="262"/>
    </location>
</feature>
<name>A0A1I6J9Z9_9SPHN</name>
<dbReference type="InterPro" id="IPR023408">
    <property type="entry name" value="MscS_beta-dom_sf"/>
</dbReference>
<proteinExistence type="inferred from homology"/>
<keyword evidence="3" id="KW-1003">Cell membrane</keyword>
<protein>
    <submittedName>
        <fullName evidence="11">Small-conductance mechanosensitive channel</fullName>
    </submittedName>
</protein>
<dbReference type="InterPro" id="IPR052702">
    <property type="entry name" value="MscS-like_channel"/>
</dbReference>
<feature type="transmembrane region" description="Helical" evidence="7">
    <location>
        <begin position="388"/>
        <end position="412"/>
    </location>
</feature>
<feature type="transmembrane region" description="Helical" evidence="7">
    <location>
        <begin position="424"/>
        <end position="447"/>
    </location>
</feature>
<dbReference type="AlphaFoldDB" id="A0A1I6J9Z9"/>
<dbReference type="Pfam" id="PF00924">
    <property type="entry name" value="MS_channel_2nd"/>
    <property type="match status" value="1"/>
</dbReference>
<comment type="subcellular location">
    <subcellularLocation>
        <location evidence="1">Cell membrane</location>
        <topology evidence="1">Multi-pass membrane protein</topology>
    </subcellularLocation>
</comment>
<organism evidence="11 12">
    <name type="scientific">Sphingomonas jatrophae</name>
    <dbReference type="NCBI Taxonomy" id="1166337"/>
    <lineage>
        <taxon>Bacteria</taxon>
        <taxon>Pseudomonadati</taxon>
        <taxon>Pseudomonadota</taxon>
        <taxon>Alphaproteobacteria</taxon>
        <taxon>Sphingomonadales</taxon>
        <taxon>Sphingomonadaceae</taxon>
        <taxon>Sphingomonas</taxon>
    </lineage>
</organism>
<dbReference type="EMBL" id="FOZG01000001">
    <property type="protein sequence ID" value="SFR75774.1"/>
    <property type="molecule type" value="Genomic_DNA"/>
</dbReference>
<evidence type="ECO:0000256" key="3">
    <source>
        <dbReference type="ARBA" id="ARBA00022475"/>
    </source>
</evidence>
<dbReference type="Gene3D" id="2.30.30.60">
    <property type="match status" value="1"/>
</dbReference>
<evidence type="ECO:0000256" key="8">
    <source>
        <dbReference type="SAM" id="SignalP"/>
    </source>
</evidence>
<dbReference type="Pfam" id="PF12607">
    <property type="entry name" value="DUF3772"/>
    <property type="match status" value="1"/>
</dbReference>
<feature type="transmembrane region" description="Helical" evidence="7">
    <location>
        <begin position="592"/>
        <end position="620"/>
    </location>
</feature>
<feature type="transmembrane region" description="Helical" evidence="7">
    <location>
        <begin position="525"/>
        <end position="546"/>
    </location>
</feature>
<evidence type="ECO:0000259" key="10">
    <source>
        <dbReference type="Pfam" id="PF12607"/>
    </source>
</evidence>
<comment type="similarity">
    <text evidence="2">Belongs to the MscS (TC 1.A.23) family.</text>
</comment>
<evidence type="ECO:0000256" key="5">
    <source>
        <dbReference type="ARBA" id="ARBA00022989"/>
    </source>
</evidence>
<feature type="domain" description="Mechanosensitive ion channel MscS" evidence="9">
    <location>
        <begin position="609"/>
        <end position="672"/>
    </location>
</feature>
<evidence type="ECO:0000256" key="7">
    <source>
        <dbReference type="SAM" id="Phobius"/>
    </source>
</evidence>
<accession>A0A1I6J9Z9</accession>
<keyword evidence="5 7" id="KW-1133">Transmembrane helix</keyword>
<feature type="signal peptide" evidence="8">
    <location>
        <begin position="1"/>
        <end position="21"/>
    </location>
</feature>
<dbReference type="OrthoDB" id="9799209at2"/>
<gene>
    <name evidence="11" type="ORF">SAMN05192580_0014</name>
</gene>
<feature type="transmembrane region" description="Helical" evidence="7">
    <location>
        <begin position="567"/>
        <end position="586"/>
    </location>
</feature>